<name>A0A7S3PFY7_9STRA</name>
<feature type="compositionally biased region" description="Basic and acidic residues" evidence="1">
    <location>
        <begin position="175"/>
        <end position="196"/>
    </location>
</feature>
<feature type="compositionally biased region" description="Low complexity" evidence="1">
    <location>
        <begin position="199"/>
        <end position="210"/>
    </location>
</feature>
<feature type="compositionally biased region" description="Acidic residues" evidence="1">
    <location>
        <begin position="163"/>
        <end position="174"/>
    </location>
</feature>
<sequence>MPVSTSKGGVHSRAPKHQNSFAFKHNKSSKKTTKILAKTHSNLCKRCHDQVEWRKKYRKYKPLKQPKKCFGCQQKNITRAYHILCNSCAGGRNVCAKCTKNKENPDNIQDDENIDSMGAVAKVSDVEHYLGGLKERERRGIIRKIEKGVLRIRKTDDGKIELFEAEPEEEESEMENEKESDVDDNHVDEDGNRMDVKGSSLESSESLTETNSYLAESLAESPKSAYSEKST</sequence>
<reference evidence="2" key="1">
    <citation type="submission" date="2021-01" db="EMBL/GenBank/DDBJ databases">
        <authorList>
            <person name="Corre E."/>
            <person name="Pelletier E."/>
            <person name="Niang G."/>
            <person name="Scheremetjew M."/>
            <person name="Finn R."/>
            <person name="Kale V."/>
            <person name="Holt S."/>
            <person name="Cochrane G."/>
            <person name="Meng A."/>
            <person name="Brown T."/>
            <person name="Cohen L."/>
        </authorList>
    </citation>
    <scope>NUCLEOTIDE SEQUENCE</scope>
    <source>
        <strain evidence="2">GSBS06</strain>
    </source>
</reference>
<dbReference type="PANTHER" id="PTHR22876:SF5">
    <property type="entry name" value="CHROMOSOME 9 OPEN READING FRAME 85"/>
    <property type="match status" value="1"/>
</dbReference>
<dbReference type="PANTHER" id="PTHR22876">
    <property type="entry name" value="ZGC:101016"/>
    <property type="match status" value="1"/>
</dbReference>
<accession>A0A7S3PFY7</accession>
<gene>
    <name evidence="2" type="ORF">ASTO00021_LOCUS4477</name>
</gene>
<evidence type="ECO:0000256" key="1">
    <source>
        <dbReference type="SAM" id="MobiDB-lite"/>
    </source>
</evidence>
<dbReference type="EMBL" id="HBIN01006141">
    <property type="protein sequence ID" value="CAE0434173.1"/>
    <property type="molecule type" value="Transcribed_RNA"/>
</dbReference>
<proteinExistence type="predicted"/>
<dbReference type="Pfam" id="PF10217">
    <property type="entry name" value="DUF2039"/>
    <property type="match status" value="1"/>
</dbReference>
<feature type="region of interest" description="Disordered" evidence="1">
    <location>
        <begin position="1"/>
        <end position="31"/>
    </location>
</feature>
<protein>
    <submittedName>
        <fullName evidence="2">Uncharacterized protein</fullName>
    </submittedName>
</protein>
<dbReference type="AlphaFoldDB" id="A0A7S3PFY7"/>
<evidence type="ECO:0000313" key="2">
    <source>
        <dbReference type="EMBL" id="CAE0434173.1"/>
    </source>
</evidence>
<organism evidence="2">
    <name type="scientific">Aplanochytrium stocchinoi</name>
    <dbReference type="NCBI Taxonomy" id="215587"/>
    <lineage>
        <taxon>Eukaryota</taxon>
        <taxon>Sar</taxon>
        <taxon>Stramenopiles</taxon>
        <taxon>Bigyra</taxon>
        <taxon>Labyrinthulomycetes</taxon>
        <taxon>Thraustochytrida</taxon>
        <taxon>Thraustochytriidae</taxon>
        <taxon>Aplanochytrium</taxon>
    </lineage>
</organism>
<dbReference type="InterPro" id="IPR019351">
    <property type="entry name" value="DUF2039"/>
</dbReference>
<feature type="region of interest" description="Disordered" evidence="1">
    <location>
        <begin position="161"/>
        <end position="231"/>
    </location>
</feature>